<organism evidence="1 2">
    <name type="scientific">Mycena alexandri</name>
    <dbReference type="NCBI Taxonomy" id="1745969"/>
    <lineage>
        <taxon>Eukaryota</taxon>
        <taxon>Fungi</taxon>
        <taxon>Dikarya</taxon>
        <taxon>Basidiomycota</taxon>
        <taxon>Agaricomycotina</taxon>
        <taxon>Agaricomycetes</taxon>
        <taxon>Agaricomycetidae</taxon>
        <taxon>Agaricales</taxon>
        <taxon>Marasmiineae</taxon>
        <taxon>Mycenaceae</taxon>
        <taxon>Mycena</taxon>
    </lineage>
</organism>
<reference evidence="1" key="1">
    <citation type="submission" date="2023-03" db="EMBL/GenBank/DDBJ databases">
        <title>Massive genome expansion in bonnet fungi (Mycena s.s.) driven by repeated elements and novel gene families across ecological guilds.</title>
        <authorList>
            <consortium name="Lawrence Berkeley National Laboratory"/>
            <person name="Harder C.B."/>
            <person name="Miyauchi S."/>
            <person name="Viragh M."/>
            <person name="Kuo A."/>
            <person name="Thoen E."/>
            <person name="Andreopoulos B."/>
            <person name="Lu D."/>
            <person name="Skrede I."/>
            <person name="Drula E."/>
            <person name="Henrissat B."/>
            <person name="Morin E."/>
            <person name="Kohler A."/>
            <person name="Barry K."/>
            <person name="LaButti K."/>
            <person name="Morin E."/>
            <person name="Salamov A."/>
            <person name="Lipzen A."/>
            <person name="Mereny Z."/>
            <person name="Hegedus B."/>
            <person name="Baldrian P."/>
            <person name="Stursova M."/>
            <person name="Weitz H."/>
            <person name="Taylor A."/>
            <person name="Grigoriev I.V."/>
            <person name="Nagy L.G."/>
            <person name="Martin F."/>
            <person name="Kauserud H."/>
        </authorList>
    </citation>
    <scope>NUCLEOTIDE SEQUENCE</scope>
    <source>
        <strain evidence="1">CBHHK200</strain>
    </source>
</reference>
<accession>A0AAD6XEW6</accession>
<dbReference type="AlphaFoldDB" id="A0AAD6XEW6"/>
<protein>
    <submittedName>
        <fullName evidence="1">Uncharacterized protein</fullName>
    </submittedName>
</protein>
<evidence type="ECO:0000313" key="2">
    <source>
        <dbReference type="Proteomes" id="UP001218188"/>
    </source>
</evidence>
<dbReference type="EMBL" id="JARJCM010000011">
    <property type="protein sequence ID" value="KAJ7042744.1"/>
    <property type="molecule type" value="Genomic_DNA"/>
</dbReference>
<gene>
    <name evidence="1" type="ORF">C8F04DRAFT_1175857</name>
</gene>
<name>A0AAD6XEW6_9AGAR</name>
<proteinExistence type="predicted"/>
<comment type="caution">
    <text evidence="1">The sequence shown here is derived from an EMBL/GenBank/DDBJ whole genome shotgun (WGS) entry which is preliminary data.</text>
</comment>
<evidence type="ECO:0000313" key="1">
    <source>
        <dbReference type="EMBL" id="KAJ7042744.1"/>
    </source>
</evidence>
<sequence>MGTGHTQRYFALCFGALVLLGKGNGLVVLHLESAQLDVVSAKYTCTLVTLATADGDLGLSLKVAPSEAGVELGPQLLALLEAKSVLLLLAPYEVALPQEMMEVKGGDFPFAEVCVGG</sequence>
<keyword evidence="2" id="KW-1185">Reference proteome</keyword>
<dbReference type="Proteomes" id="UP001218188">
    <property type="component" value="Unassembled WGS sequence"/>
</dbReference>